<organism evidence="6 7">
    <name type="scientific">Periconia digitata</name>
    <dbReference type="NCBI Taxonomy" id="1303443"/>
    <lineage>
        <taxon>Eukaryota</taxon>
        <taxon>Fungi</taxon>
        <taxon>Dikarya</taxon>
        <taxon>Ascomycota</taxon>
        <taxon>Pezizomycotina</taxon>
        <taxon>Dothideomycetes</taxon>
        <taxon>Pleosporomycetidae</taxon>
        <taxon>Pleosporales</taxon>
        <taxon>Massarineae</taxon>
        <taxon>Periconiaceae</taxon>
        <taxon>Periconia</taxon>
    </lineage>
</organism>
<dbReference type="Pfam" id="PF23562">
    <property type="entry name" value="AMP-binding_C_3"/>
    <property type="match status" value="1"/>
</dbReference>
<evidence type="ECO:0000256" key="2">
    <source>
        <dbReference type="ARBA" id="ARBA00022553"/>
    </source>
</evidence>
<dbReference type="EMBL" id="CAOQHR010000011">
    <property type="protein sequence ID" value="CAI6341035.1"/>
    <property type="molecule type" value="Genomic_DNA"/>
</dbReference>
<gene>
    <name evidence="6" type="ORF">PDIGIT_LOCUS14223</name>
</gene>
<evidence type="ECO:0000259" key="5">
    <source>
        <dbReference type="Pfam" id="PF07993"/>
    </source>
</evidence>
<dbReference type="PANTHER" id="PTHR43439:SF2">
    <property type="entry name" value="ENZYME, PUTATIVE (JCVI)-RELATED"/>
    <property type="match status" value="1"/>
</dbReference>
<dbReference type="AlphaFoldDB" id="A0A9W4US21"/>
<keyword evidence="3" id="KW-1133">Transmembrane helix</keyword>
<dbReference type="Pfam" id="PF00501">
    <property type="entry name" value="AMP-binding"/>
    <property type="match status" value="1"/>
</dbReference>
<keyword evidence="2" id="KW-0597">Phosphoprotein</keyword>
<accession>A0A9W4US21</accession>
<dbReference type="InterPro" id="IPR013120">
    <property type="entry name" value="FAR_NAD-bd"/>
</dbReference>
<evidence type="ECO:0000313" key="7">
    <source>
        <dbReference type="Proteomes" id="UP001152607"/>
    </source>
</evidence>
<dbReference type="InterPro" id="IPR051414">
    <property type="entry name" value="Adenylate-forming_Reductase"/>
</dbReference>
<dbReference type="PROSITE" id="PS00455">
    <property type="entry name" value="AMP_BINDING"/>
    <property type="match status" value="1"/>
</dbReference>
<keyword evidence="3" id="KW-0812">Transmembrane</keyword>
<evidence type="ECO:0000256" key="1">
    <source>
        <dbReference type="ARBA" id="ARBA00022450"/>
    </source>
</evidence>
<dbReference type="InterPro" id="IPR000873">
    <property type="entry name" value="AMP-dep_synth/lig_dom"/>
</dbReference>
<dbReference type="Proteomes" id="UP001152607">
    <property type="component" value="Unassembled WGS sequence"/>
</dbReference>
<dbReference type="InterPro" id="IPR036291">
    <property type="entry name" value="NAD(P)-bd_dom_sf"/>
</dbReference>
<evidence type="ECO:0000259" key="4">
    <source>
        <dbReference type="Pfam" id="PF00501"/>
    </source>
</evidence>
<sequence>MSPSVSNFRSAPLRTAQTDISSPTIKTIPELIDFHAHQNPDHVFCIQSDFSLGGDIFHTVDYACLENAILACQTSILDDIGPVCLPRQDADGQIIKSAPVALLMESDLSILLYLFSLFGLGIPVVLLSIRLSPLAIKSLLSETGASVIYTSKQHMSLAKEAHSLLANGKHHYLSIKSSTSYRQFLNVGNLDRTRVYVDWHHVADDDRNVFILHSSGTTGLPKAIRQSHSYVLNYLLCCDLSEEDSHRLNLTSLPLFHGFGLLAPLLSLSLGKPLVIPPSSLQTGAQVVSLLERFTLGSFMTVPVILQELVELDNPRVMEALRSLDFVACAGGALKESVGNMLAAAGVNVLNSYGNTEAGPLSVMYVPPEGYDWRWFMLRDDMGIQMITEENEACTDPDTCRLSVRPPGWIQNFEMQDLFAIDPSDGTKRRLRPLARTDDVIVLKNGEKVSPYIVESVLAQRDDVKAAVVFGSGQSQLGVLIEPSRSISSTKELAGFKDSILRYLVESGTSIDAHAHIVFREAVIVLNEGQTLLRSDKGTVLRRACYEKYSQEIEKAYDELSKGAVDVDVKILRGDVEDNIEKLISTKILRSGQPTELTRLTDLFELGIDSLQVGQLHRILLSSLSLELGDRAAAERIVPRGFVYLNSTISKMAEALKGESRADESNSSKEDAIQKYVREHDVPPRLWGAKQPPQGAVVLLTGASGGLGSHILRELVKDNSVKQVICLDRAASGYVDAYTRQYTCSSEKGADIPPQFQNKITILNTRTYDMHLGLQDFYYASLVATVTHVVHNAWPMDLNRRLHSFRPQFQTMSNLLRFCLDAKELHLNKEGFKVRLLFVSSISVVGFYNGNEKSCTKDTGAFHNSSTFLIPEDASIEASHTLPVGYAEAKLVCERLVRNATNAGIVDGVITRMGQIAGALENGYWNKAEHIPMMIRSSVKMRALPKIEGTLSWIPLDLAARSVSTILLLPPSNNPFSPRDNHIVYHIENPQRQKWESVLTPLSKNLNLPLVEFREWVDLLRSHPSQGHERPDDSTGNDKTDDLASHEPLLHFFETFFERIGCGTVVLGMDRAIYACPEMLGGMDSVGPDLLDKYLDYWRDCGVIAGTER</sequence>
<reference evidence="6" key="1">
    <citation type="submission" date="2023-01" db="EMBL/GenBank/DDBJ databases">
        <authorList>
            <person name="Van Ghelder C."/>
            <person name="Rancurel C."/>
        </authorList>
    </citation>
    <scope>NUCLEOTIDE SEQUENCE</scope>
    <source>
        <strain evidence="6">CNCM I-4278</strain>
    </source>
</reference>
<keyword evidence="1" id="KW-0596">Phosphopantetheine</keyword>
<protein>
    <recommendedName>
        <fullName evidence="8">Carrier domain-containing protein</fullName>
    </recommendedName>
</protein>
<keyword evidence="7" id="KW-1185">Reference proteome</keyword>
<dbReference type="Gene3D" id="3.40.50.12780">
    <property type="entry name" value="N-terminal domain of ligase-like"/>
    <property type="match status" value="1"/>
</dbReference>
<feature type="domain" description="Thioester reductase (TE)" evidence="5">
    <location>
        <begin position="700"/>
        <end position="962"/>
    </location>
</feature>
<dbReference type="Gene3D" id="3.40.50.720">
    <property type="entry name" value="NAD(P)-binding Rossmann-like Domain"/>
    <property type="match status" value="1"/>
</dbReference>
<dbReference type="OrthoDB" id="429813at2759"/>
<feature type="transmembrane region" description="Helical" evidence="3">
    <location>
        <begin position="110"/>
        <end position="129"/>
    </location>
</feature>
<evidence type="ECO:0008006" key="8">
    <source>
        <dbReference type="Google" id="ProtNLM"/>
    </source>
</evidence>
<dbReference type="PANTHER" id="PTHR43439">
    <property type="entry name" value="PHENYLACETATE-COENZYME A LIGASE"/>
    <property type="match status" value="1"/>
</dbReference>
<name>A0A9W4US21_9PLEO</name>
<proteinExistence type="predicted"/>
<dbReference type="Pfam" id="PF07993">
    <property type="entry name" value="NAD_binding_4"/>
    <property type="match status" value="1"/>
</dbReference>
<evidence type="ECO:0000313" key="6">
    <source>
        <dbReference type="EMBL" id="CAI6341035.1"/>
    </source>
</evidence>
<dbReference type="InterPro" id="IPR020845">
    <property type="entry name" value="AMP-binding_CS"/>
</dbReference>
<dbReference type="SUPFAM" id="SSF56801">
    <property type="entry name" value="Acetyl-CoA synthetase-like"/>
    <property type="match status" value="1"/>
</dbReference>
<keyword evidence="3" id="KW-0472">Membrane</keyword>
<dbReference type="SUPFAM" id="SSF51735">
    <property type="entry name" value="NAD(P)-binding Rossmann-fold domains"/>
    <property type="match status" value="1"/>
</dbReference>
<feature type="domain" description="AMP-dependent synthetase/ligase" evidence="4">
    <location>
        <begin position="97"/>
        <end position="370"/>
    </location>
</feature>
<evidence type="ECO:0000256" key="3">
    <source>
        <dbReference type="SAM" id="Phobius"/>
    </source>
</evidence>
<dbReference type="InterPro" id="IPR042099">
    <property type="entry name" value="ANL_N_sf"/>
</dbReference>
<comment type="caution">
    <text evidence="6">The sequence shown here is derived from an EMBL/GenBank/DDBJ whole genome shotgun (WGS) entry which is preliminary data.</text>
</comment>